<accession>A0A1T4JZE2</accession>
<proteinExistence type="predicted"/>
<reference evidence="1 2" key="1">
    <citation type="submission" date="2017-02" db="EMBL/GenBank/DDBJ databases">
        <authorList>
            <person name="Peterson S.W."/>
        </authorList>
    </citation>
    <scope>NUCLEOTIDE SEQUENCE [LARGE SCALE GENOMIC DNA]</scope>
    <source>
        <strain evidence="1 2">DSM 45154</strain>
    </source>
</reference>
<dbReference type="InterPro" id="IPR034660">
    <property type="entry name" value="DinB/YfiT-like"/>
</dbReference>
<evidence type="ECO:0000313" key="1">
    <source>
        <dbReference type="EMBL" id="SJZ35494.1"/>
    </source>
</evidence>
<sequence>MSPLPGGGRAAPGAFRVRYGRPMSEPVETACSPVTADDVDLAVRLAVDTLRQAPEAAWDGPAGRLDWSCWETAEHLADDLFAYAAQLGPRTPPLEREVPFVWESRRPGGPANSVHADRGAGPAGLLQVVEASGALLTAMVRVRPAETRAYHCHGVSDPAGFAAMGIVETLVHTHDMALGLGLAWRPPAGLCARVLARLFPDVPAEAEPWPTLLWATGRGELPGRPRRSSWRWYAEPRE</sequence>
<dbReference type="AlphaFoldDB" id="A0A1T4JZE2"/>
<dbReference type="Proteomes" id="UP000190637">
    <property type="component" value="Unassembled WGS sequence"/>
</dbReference>
<dbReference type="EMBL" id="FUWS01000001">
    <property type="protein sequence ID" value="SJZ35494.1"/>
    <property type="molecule type" value="Genomic_DNA"/>
</dbReference>
<gene>
    <name evidence="1" type="ORF">SAMN02745673_00076</name>
</gene>
<keyword evidence="2" id="KW-1185">Reference proteome</keyword>
<evidence type="ECO:0000313" key="2">
    <source>
        <dbReference type="Proteomes" id="UP000190637"/>
    </source>
</evidence>
<name>A0A1T4JZE2_9ACTN</name>
<protein>
    <recommendedName>
        <fullName evidence="3">Mycothiol maleylpyruvate isomerase N-terminal domain-containing protein</fullName>
    </recommendedName>
</protein>
<dbReference type="Gene3D" id="1.20.120.450">
    <property type="entry name" value="dinb family like domain"/>
    <property type="match status" value="1"/>
</dbReference>
<dbReference type="SUPFAM" id="SSF109854">
    <property type="entry name" value="DinB/YfiT-like putative metalloenzymes"/>
    <property type="match status" value="1"/>
</dbReference>
<organism evidence="1 2">
    <name type="scientific">Marinactinospora thermotolerans DSM 45154</name>
    <dbReference type="NCBI Taxonomy" id="1122192"/>
    <lineage>
        <taxon>Bacteria</taxon>
        <taxon>Bacillati</taxon>
        <taxon>Actinomycetota</taxon>
        <taxon>Actinomycetes</taxon>
        <taxon>Streptosporangiales</taxon>
        <taxon>Nocardiopsidaceae</taxon>
        <taxon>Marinactinospora</taxon>
    </lineage>
</organism>
<evidence type="ECO:0008006" key="3">
    <source>
        <dbReference type="Google" id="ProtNLM"/>
    </source>
</evidence>
<dbReference type="STRING" id="1122192.SAMN02745673_00076"/>